<dbReference type="UniPathway" id="UPA00251">
    <property type="reaction ID" value="UER00317"/>
</dbReference>
<protein>
    <recommendedName>
        <fullName evidence="7">Glutamate-1-semialdehyde 2,1-aminomutase</fullName>
        <shortName evidence="7">GSA</shortName>
        <ecNumber evidence="7">5.4.3.8</ecNumber>
    </recommendedName>
    <alternativeName>
        <fullName evidence="7">Glutamate-1-semialdehyde aminotransferase</fullName>
        <shortName evidence="7">GSA-AT</shortName>
    </alternativeName>
</protein>
<dbReference type="InterPro" id="IPR015424">
    <property type="entry name" value="PyrdxlP-dep_Trfase"/>
</dbReference>
<evidence type="ECO:0000256" key="6">
    <source>
        <dbReference type="ARBA" id="ARBA00023244"/>
    </source>
</evidence>
<accession>A0A7X0H472</accession>
<dbReference type="CDD" id="cd00610">
    <property type="entry name" value="OAT_like"/>
    <property type="match status" value="1"/>
</dbReference>
<evidence type="ECO:0000256" key="1">
    <source>
        <dbReference type="ARBA" id="ARBA00001933"/>
    </source>
</evidence>
<dbReference type="PANTHER" id="PTHR43713:SF3">
    <property type="entry name" value="GLUTAMATE-1-SEMIALDEHYDE 2,1-AMINOMUTASE 1, CHLOROPLASTIC-RELATED"/>
    <property type="match status" value="1"/>
</dbReference>
<dbReference type="RefSeq" id="WP_184676208.1">
    <property type="nucleotide sequence ID" value="NZ_JACHGY010000001.1"/>
</dbReference>
<dbReference type="InterPro" id="IPR049704">
    <property type="entry name" value="Aminotrans_3_PPA_site"/>
</dbReference>
<dbReference type="GO" id="GO:0006782">
    <property type="term" value="P:protoporphyrinogen IX biosynthetic process"/>
    <property type="evidence" value="ECO:0007669"/>
    <property type="project" value="UniProtKB-UniRule"/>
</dbReference>
<dbReference type="InterPro" id="IPR005814">
    <property type="entry name" value="Aminotrans_3"/>
</dbReference>
<comment type="catalytic activity">
    <reaction evidence="7">
        <text>(S)-4-amino-5-oxopentanoate = 5-aminolevulinate</text>
        <dbReference type="Rhea" id="RHEA:14265"/>
        <dbReference type="ChEBI" id="CHEBI:57501"/>
        <dbReference type="ChEBI" id="CHEBI:356416"/>
        <dbReference type="EC" id="5.4.3.8"/>
    </reaction>
</comment>
<dbReference type="InterPro" id="IPR004639">
    <property type="entry name" value="4pyrrol_synth_GluAld_NH2Trfase"/>
</dbReference>
<dbReference type="InterPro" id="IPR015422">
    <property type="entry name" value="PyrdxlP-dep_Trfase_small"/>
</dbReference>
<dbReference type="Pfam" id="PF00202">
    <property type="entry name" value="Aminotran_3"/>
    <property type="match status" value="1"/>
</dbReference>
<comment type="subunit">
    <text evidence="7">Homodimer.</text>
</comment>
<evidence type="ECO:0000256" key="5">
    <source>
        <dbReference type="ARBA" id="ARBA00023235"/>
    </source>
</evidence>
<evidence type="ECO:0000313" key="9">
    <source>
        <dbReference type="Proteomes" id="UP000541810"/>
    </source>
</evidence>
<dbReference type="PROSITE" id="PS00600">
    <property type="entry name" value="AA_TRANSFER_CLASS_3"/>
    <property type="match status" value="1"/>
</dbReference>
<evidence type="ECO:0000256" key="7">
    <source>
        <dbReference type="HAMAP-Rule" id="MF_00375"/>
    </source>
</evidence>
<evidence type="ECO:0000313" key="8">
    <source>
        <dbReference type="EMBL" id="MBB6428773.1"/>
    </source>
</evidence>
<keyword evidence="6 7" id="KW-0627">Porphyrin biosynthesis</keyword>
<keyword evidence="5 7" id="KW-0413">Isomerase</keyword>
<comment type="pathway">
    <text evidence="2">Porphyrin-containing compound metabolism; protoporphyrin-IX biosynthesis; 5-aminolevulinate from L-glutamyl-tRNA(Glu): step 2/2.</text>
</comment>
<comment type="similarity">
    <text evidence="3 7">Belongs to the class-III pyridoxal-phosphate-dependent aminotransferase family. HemL subfamily.</text>
</comment>
<dbReference type="SUPFAM" id="SSF53383">
    <property type="entry name" value="PLP-dependent transferases"/>
    <property type="match status" value="1"/>
</dbReference>
<dbReference type="NCBIfam" id="NF000818">
    <property type="entry name" value="PRK00062.1"/>
    <property type="match status" value="1"/>
</dbReference>
<evidence type="ECO:0000256" key="3">
    <source>
        <dbReference type="ARBA" id="ARBA00008981"/>
    </source>
</evidence>
<dbReference type="InterPro" id="IPR015421">
    <property type="entry name" value="PyrdxlP-dep_Trfase_major"/>
</dbReference>
<dbReference type="EC" id="5.4.3.8" evidence="7"/>
<name>A0A7X0H472_9BACT</name>
<dbReference type="Gene3D" id="3.40.640.10">
    <property type="entry name" value="Type I PLP-dependent aspartate aminotransferase-like (Major domain)"/>
    <property type="match status" value="1"/>
</dbReference>
<dbReference type="Gene3D" id="3.90.1150.10">
    <property type="entry name" value="Aspartate Aminotransferase, domain 1"/>
    <property type="match status" value="1"/>
</dbReference>
<dbReference type="GO" id="GO:0042286">
    <property type="term" value="F:glutamate-1-semialdehyde 2,1-aminomutase activity"/>
    <property type="evidence" value="ECO:0007669"/>
    <property type="project" value="UniProtKB-UniRule"/>
</dbReference>
<organism evidence="8 9">
    <name type="scientific">Algisphaera agarilytica</name>
    <dbReference type="NCBI Taxonomy" id="1385975"/>
    <lineage>
        <taxon>Bacteria</taxon>
        <taxon>Pseudomonadati</taxon>
        <taxon>Planctomycetota</taxon>
        <taxon>Phycisphaerae</taxon>
        <taxon>Phycisphaerales</taxon>
        <taxon>Phycisphaeraceae</taxon>
        <taxon>Algisphaera</taxon>
    </lineage>
</organism>
<comment type="subcellular location">
    <subcellularLocation>
        <location evidence="7">Cytoplasm</location>
    </subcellularLocation>
</comment>
<comment type="caution">
    <text evidence="8">The sequence shown here is derived from an EMBL/GenBank/DDBJ whole genome shotgun (WGS) entry which is preliminary data.</text>
</comment>
<dbReference type="GO" id="GO:0008483">
    <property type="term" value="F:transaminase activity"/>
    <property type="evidence" value="ECO:0007669"/>
    <property type="project" value="InterPro"/>
</dbReference>
<dbReference type="EMBL" id="JACHGY010000001">
    <property type="protein sequence ID" value="MBB6428773.1"/>
    <property type="molecule type" value="Genomic_DNA"/>
</dbReference>
<keyword evidence="9" id="KW-1185">Reference proteome</keyword>
<keyword evidence="7" id="KW-0963">Cytoplasm</keyword>
<dbReference type="GO" id="GO:0030170">
    <property type="term" value="F:pyridoxal phosphate binding"/>
    <property type="evidence" value="ECO:0007669"/>
    <property type="project" value="InterPro"/>
</dbReference>
<dbReference type="PANTHER" id="PTHR43713">
    <property type="entry name" value="GLUTAMATE-1-SEMIALDEHYDE 2,1-AMINOMUTASE"/>
    <property type="match status" value="1"/>
</dbReference>
<gene>
    <name evidence="7" type="primary">hemL</name>
    <name evidence="8" type="ORF">HNQ40_000579</name>
</gene>
<proteinExistence type="inferred from homology"/>
<dbReference type="Proteomes" id="UP000541810">
    <property type="component" value="Unassembled WGS sequence"/>
</dbReference>
<dbReference type="AlphaFoldDB" id="A0A7X0H472"/>
<sequence>MSDIAPSAPSTDRYTKSAAAHARARKVMPGGVSSPVRAYKAVGREPVTVVSGQGACVTDIDGNEYVDYVCSYGPLILGHAAPEVSSALAKAAQKGTSFGMPTEAETVLAEKIVDAVPGVEVVRFVNSGTEAAMSAIRLARAASGKNNIIKCTGCYHGHTDSLLVSAGSAATTLGVPSSPGVPQSVTEHTLLVPFNDLDAVRAAMQEHGSDIAAMAVEPIAGNMGCVPPAEGYLQGLRDLCDEFGIYLLFDEVMTGFRVDYGGAQKLYGVTPDLVCLGKVVGGGLPCAAYGGKEEVMRQVAPDGAMYQAGTLSGNPLAMAAGTAMLDSLAADDFAVYAQLEATAATLEAGLREAAAEAGCPIYLTRVGSMLCPFFVDAEGDEVHNYADATATRTDRYAAFFGTMLDEGVMLAPAAFEAWFVSTAHDEQAISQTLAAARKAFAAAAAIA</sequence>
<comment type="cofactor">
    <cofactor evidence="1 7">
        <name>pyridoxal 5'-phosphate</name>
        <dbReference type="ChEBI" id="CHEBI:597326"/>
    </cofactor>
</comment>
<feature type="modified residue" description="N6-(pyridoxal phosphate)lysine" evidence="7">
    <location>
        <position position="278"/>
    </location>
</feature>
<reference evidence="8 9" key="1">
    <citation type="submission" date="2020-08" db="EMBL/GenBank/DDBJ databases">
        <title>Genomic Encyclopedia of Type Strains, Phase IV (KMG-IV): sequencing the most valuable type-strain genomes for metagenomic binning, comparative biology and taxonomic classification.</title>
        <authorList>
            <person name="Goeker M."/>
        </authorList>
    </citation>
    <scope>NUCLEOTIDE SEQUENCE [LARGE SCALE GENOMIC DNA]</scope>
    <source>
        <strain evidence="8 9">DSM 103725</strain>
    </source>
</reference>
<evidence type="ECO:0000256" key="2">
    <source>
        <dbReference type="ARBA" id="ARBA00004819"/>
    </source>
</evidence>
<dbReference type="GO" id="GO:0005737">
    <property type="term" value="C:cytoplasm"/>
    <property type="evidence" value="ECO:0007669"/>
    <property type="project" value="UniProtKB-SubCell"/>
</dbReference>
<keyword evidence="4 7" id="KW-0663">Pyridoxal phosphate</keyword>
<dbReference type="NCBIfam" id="TIGR00713">
    <property type="entry name" value="hemL"/>
    <property type="match status" value="1"/>
</dbReference>
<dbReference type="FunFam" id="3.40.640.10:FF:000021">
    <property type="entry name" value="Glutamate-1-semialdehyde 2,1-aminomutase"/>
    <property type="match status" value="1"/>
</dbReference>
<evidence type="ECO:0000256" key="4">
    <source>
        <dbReference type="ARBA" id="ARBA00022898"/>
    </source>
</evidence>
<dbReference type="HAMAP" id="MF_00375">
    <property type="entry name" value="HemL_aminotrans_3"/>
    <property type="match status" value="1"/>
</dbReference>